<dbReference type="HOGENOM" id="CLU_2281256_0_0_1"/>
<keyword evidence="2" id="KW-1185">Reference proteome</keyword>
<protein>
    <submittedName>
        <fullName evidence="1">Uncharacterized protein</fullName>
    </submittedName>
</protein>
<sequence length="102" mass="11468">MFTGRYDKAIFMQGPVGNGCRERTRGIPGNQGLPFALVKGTDMLPRCCAHSAWQPKRRSLQRRMCDGDTCEGDNSMPRMTLRGARQQATFIDVKCATSNRVW</sequence>
<accession>W1P3E2</accession>
<gene>
    <name evidence="1" type="ORF">AMTR_s00096p00156650</name>
</gene>
<dbReference type="Proteomes" id="UP000017836">
    <property type="component" value="Unassembled WGS sequence"/>
</dbReference>
<evidence type="ECO:0000313" key="1">
    <source>
        <dbReference type="EMBL" id="ERN02433.1"/>
    </source>
</evidence>
<name>W1P3E2_AMBTC</name>
<evidence type="ECO:0000313" key="2">
    <source>
        <dbReference type="Proteomes" id="UP000017836"/>
    </source>
</evidence>
<reference evidence="2" key="1">
    <citation type="journal article" date="2013" name="Science">
        <title>The Amborella genome and the evolution of flowering plants.</title>
        <authorList>
            <consortium name="Amborella Genome Project"/>
        </authorList>
    </citation>
    <scope>NUCLEOTIDE SEQUENCE [LARGE SCALE GENOMIC DNA]</scope>
</reference>
<proteinExistence type="predicted"/>
<dbReference type="AlphaFoldDB" id="W1P3E2"/>
<organism evidence="1 2">
    <name type="scientific">Amborella trichopoda</name>
    <dbReference type="NCBI Taxonomy" id="13333"/>
    <lineage>
        <taxon>Eukaryota</taxon>
        <taxon>Viridiplantae</taxon>
        <taxon>Streptophyta</taxon>
        <taxon>Embryophyta</taxon>
        <taxon>Tracheophyta</taxon>
        <taxon>Spermatophyta</taxon>
        <taxon>Magnoliopsida</taxon>
        <taxon>Amborellales</taxon>
        <taxon>Amborellaceae</taxon>
        <taxon>Amborella</taxon>
    </lineage>
</organism>
<dbReference type="EMBL" id="KI394634">
    <property type="protein sequence ID" value="ERN02433.1"/>
    <property type="molecule type" value="Genomic_DNA"/>
</dbReference>
<dbReference type="Gramene" id="ERN02433">
    <property type="protein sequence ID" value="ERN02433"/>
    <property type="gene ID" value="AMTR_s00096p00156650"/>
</dbReference>